<feature type="transmembrane region" description="Helical" evidence="7">
    <location>
        <begin position="347"/>
        <end position="364"/>
    </location>
</feature>
<sequence>MSCLDSTAGFSNASLHKPTDNIKEVDESTFNSSFGIVLTCLGCVVGFGNIWRFPRILATYSYDKGSLTFYMVWVIVLYLWSVPIVIVEYTMGRFTRNSVAASFHKFFGDKFAWIGGWITSVTFFLRCMNETDKIDLQEKKIYGKQLTSNKCEQIKQNYQNIVKTIYKGSLKDPEMWIAAASQNAFDTGAGIGALATFAAFMSRQRGAVRYGTIIPMLNNLVSFISSITVFSTVFATLIQNTPTLTRLGIVKIMQLTGPGSTGLTFIWFPVLFESLGIFGRIVCLLFFICLTVAGLSTTISDLEVYTMVLDDCGVSHRKSVAIALIANILVGLPSALNLNILANQDNVWGIALLISGILMASLVIRYGPMKYRRYIVNEFGIDDWNLPKVWIFMITLVTFN</sequence>
<evidence type="ECO:0000313" key="8">
    <source>
        <dbReference type="EMBL" id="RTG82312.1"/>
    </source>
</evidence>
<dbReference type="AlphaFoldDB" id="A0A430Q3N4"/>
<keyword evidence="2" id="KW-0813">Transport</keyword>
<feature type="transmembrane region" description="Helical" evidence="7">
    <location>
        <begin position="320"/>
        <end position="341"/>
    </location>
</feature>
<keyword evidence="9" id="KW-1185">Reference proteome</keyword>
<feature type="transmembrane region" description="Helical" evidence="7">
    <location>
        <begin position="220"/>
        <end position="238"/>
    </location>
</feature>
<dbReference type="SUPFAM" id="SSF161070">
    <property type="entry name" value="SNF-like"/>
    <property type="match status" value="2"/>
</dbReference>
<dbReference type="STRING" id="6184.A0A430Q3N4"/>
<feature type="binding site" evidence="6">
    <location>
        <position position="218"/>
    </location>
    <ligand>
        <name>Na(+)</name>
        <dbReference type="ChEBI" id="CHEBI:29101"/>
        <label>1</label>
    </ligand>
</feature>
<evidence type="ECO:0000256" key="5">
    <source>
        <dbReference type="ARBA" id="ARBA00023136"/>
    </source>
</evidence>
<keyword evidence="6" id="KW-0479">Metal-binding</keyword>
<dbReference type="InterPro" id="IPR037272">
    <property type="entry name" value="SNS_sf"/>
</dbReference>
<dbReference type="Proteomes" id="UP000290809">
    <property type="component" value="Unassembled WGS sequence"/>
</dbReference>
<evidence type="ECO:0008006" key="10">
    <source>
        <dbReference type="Google" id="ProtNLM"/>
    </source>
</evidence>
<dbReference type="Pfam" id="PF00209">
    <property type="entry name" value="SNF"/>
    <property type="match status" value="2"/>
</dbReference>
<keyword evidence="3 7" id="KW-0812">Transmembrane</keyword>
<evidence type="ECO:0000256" key="6">
    <source>
        <dbReference type="PIRSR" id="PIRSR600175-1"/>
    </source>
</evidence>
<dbReference type="GO" id="GO:0016020">
    <property type="term" value="C:membrane"/>
    <property type="evidence" value="ECO:0007669"/>
    <property type="project" value="UniProtKB-SubCell"/>
</dbReference>
<reference evidence="8 9" key="1">
    <citation type="journal article" date="2019" name="PLoS Pathog.">
        <title>Genome sequence of the bovine parasite Schistosoma bovis Tanzania.</title>
        <authorList>
            <person name="Oey H."/>
            <person name="Zakrzewski M."/>
            <person name="Gobert G."/>
            <person name="Gravermann K."/>
            <person name="Stoye J."/>
            <person name="Jones M."/>
            <person name="Mcmanus D."/>
            <person name="Krause L."/>
        </authorList>
    </citation>
    <scope>NUCLEOTIDE SEQUENCE [LARGE SCALE GENOMIC DNA]</scope>
    <source>
        <strain evidence="8 9">TAN1997</strain>
    </source>
</reference>
<evidence type="ECO:0000256" key="4">
    <source>
        <dbReference type="ARBA" id="ARBA00022989"/>
    </source>
</evidence>
<organism evidence="8 9">
    <name type="scientific">Schistosoma bovis</name>
    <name type="common">Blood fluke</name>
    <dbReference type="NCBI Taxonomy" id="6184"/>
    <lineage>
        <taxon>Eukaryota</taxon>
        <taxon>Metazoa</taxon>
        <taxon>Spiralia</taxon>
        <taxon>Lophotrochozoa</taxon>
        <taxon>Platyhelminthes</taxon>
        <taxon>Trematoda</taxon>
        <taxon>Digenea</taxon>
        <taxon>Strigeidida</taxon>
        <taxon>Schistosomatoidea</taxon>
        <taxon>Schistosomatidae</taxon>
        <taxon>Schistosoma</taxon>
    </lineage>
</organism>
<evidence type="ECO:0000313" key="9">
    <source>
        <dbReference type="Proteomes" id="UP000290809"/>
    </source>
</evidence>
<feature type="transmembrane region" description="Helical" evidence="7">
    <location>
        <begin position="277"/>
        <end position="299"/>
    </location>
</feature>
<dbReference type="PROSITE" id="PS50267">
    <property type="entry name" value="NA_NEUROTRAN_SYMP_3"/>
    <property type="match status" value="2"/>
</dbReference>
<protein>
    <recommendedName>
        <fullName evidence="10">Sodium-dependent transporter</fullName>
    </recommendedName>
</protein>
<evidence type="ECO:0000256" key="2">
    <source>
        <dbReference type="ARBA" id="ARBA00022448"/>
    </source>
</evidence>
<dbReference type="EMBL" id="QMKO01002887">
    <property type="protein sequence ID" value="RTG82312.1"/>
    <property type="molecule type" value="Genomic_DNA"/>
</dbReference>
<evidence type="ECO:0000256" key="1">
    <source>
        <dbReference type="ARBA" id="ARBA00004141"/>
    </source>
</evidence>
<feature type="transmembrane region" description="Helical" evidence="7">
    <location>
        <begin position="72"/>
        <end position="91"/>
    </location>
</feature>
<name>A0A430Q3N4_SCHBO</name>
<dbReference type="GO" id="GO:0046872">
    <property type="term" value="F:metal ion binding"/>
    <property type="evidence" value="ECO:0007669"/>
    <property type="project" value="UniProtKB-KW"/>
</dbReference>
<evidence type="ECO:0000256" key="3">
    <source>
        <dbReference type="ARBA" id="ARBA00022692"/>
    </source>
</evidence>
<feature type="transmembrane region" description="Helical" evidence="7">
    <location>
        <begin position="33"/>
        <end position="51"/>
    </location>
</feature>
<proteinExistence type="predicted"/>
<comment type="subcellular location">
    <subcellularLocation>
        <location evidence="1">Membrane</location>
        <topology evidence="1">Multi-pass membrane protein</topology>
    </subcellularLocation>
</comment>
<keyword evidence="4 7" id="KW-1133">Transmembrane helix</keyword>
<dbReference type="PANTHER" id="PTHR42948">
    <property type="entry name" value="TRANSPORTER"/>
    <property type="match status" value="1"/>
</dbReference>
<dbReference type="PANTHER" id="PTHR42948:SF1">
    <property type="entry name" value="TRANSPORTER"/>
    <property type="match status" value="1"/>
</dbReference>
<keyword evidence="5 7" id="KW-0472">Membrane</keyword>
<accession>A0A430Q3N4</accession>
<gene>
    <name evidence="8" type="ORF">DC041_0000614</name>
</gene>
<dbReference type="InterPro" id="IPR000175">
    <property type="entry name" value="Na/ntran_symport"/>
</dbReference>
<evidence type="ECO:0000256" key="7">
    <source>
        <dbReference type="SAM" id="Phobius"/>
    </source>
</evidence>
<feature type="transmembrane region" description="Helical" evidence="7">
    <location>
        <begin position="111"/>
        <end position="129"/>
    </location>
</feature>
<keyword evidence="6" id="KW-0915">Sodium</keyword>
<comment type="caution">
    <text evidence="8">The sequence shown here is derived from an EMBL/GenBank/DDBJ whole genome shotgun (WGS) entry which is preliminary data.</text>
</comment>